<feature type="signal peptide" evidence="5">
    <location>
        <begin position="1"/>
        <end position="26"/>
    </location>
</feature>
<dbReference type="FunFam" id="1.20.140.40:FF:000003">
    <property type="entry name" value="Invertase/pectin methylesterase inhibitor family protein"/>
    <property type="match status" value="1"/>
</dbReference>
<feature type="domain" description="Pectinesterase inhibitor" evidence="6">
    <location>
        <begin position="99"/>
        <end position="251"/>
    </location>
</feature>
<dbReference type="GO" id="GO:0004857">
    <property type="term" value="F:enzyme inhibitor activity"/>
    <property type="evidence" value="ECO:0007669"/>
    <property type="project" value="InterPro"/>
</dbReference>
<accession>A0A6D2JKT1</accession>
<dbReference type="OrthoDB" id="770764at2759"/>
<keyword evidence="8" id="KW-1185">Reference proteome</keyword>
<protein>
    <recommendedName>
        <fullName evidence="6">Pectinesterase inhibitor domain-containing protein</fullName>
    </recommendedName>
</protein>
<dbReference type="InterPro" id="IPR052421">
    <property type="entry name" value="PCW_Enzyme_Inhibitor"/>
</dbReference>
<keyword evidence="2" id="KW-1015">Disulfide bond</keyword>
<comment type="caution">
    <text evidence="7">The sequence shown here is derived from an EMBL/GenBank/DDBJ whole genome shotgun (WGS) entry which is preliminary data.</text>
</comment>
<evidence type="ECO:0000256" key="4">
    <source>
        <dbReference type="SAM" id="MobiDB-lite"/>
    </source>
</evidence>
<evidence type="ECO:0000259" key="6">
    <source>
        <dbReference type="SMART" id="SM00856"/>
    </source>
</evidence>
<organism evidence="7 8">
    <name type="scientific">Microthlaspi erraticum</name>
    <dbReference type="NCBI Taxonomy" id="1685480"/>
    <lineage>
        <taxon>Eukaryota</taxon>
        <taxon>Viridiplantae</taxon>
        <taxon>Streptophyta</taxon>
        <taxon>Embryophyta</taxon>
        <taxon>Tracheophyta</taxon>
        <taxon>Spermatophyta</taxon>
        <taxon>Magnoliopsida</taxon>
        <taxon>eudicotyledons</taxon>
        <taxon>Gunneridae</taxon>
        <taxon>Pentapetalae</taxon>
        <taxon>rosids</taxon>
        <taxon>malvids</taxon>
        <taxon>Brassicales</taxon>
        <taxon>Brassicaceae</taxon>
        <taxon>Coluteocarpeae</taxon>
        <taxon>Microthlaspi</taxon>
    </lineage>
</organism>
<comment type="similarity">
    <text evidence="3">Belongs to the PMEI family.</text>
</comment>
<feature type="chain" id="PRO_5025590857" description="Pectinesterase inhibitor domain-containing protein" evidence="5">
    <location>
        <begin position="27"/>
        <end position="258"/>
    </location>
</feature>
<dbReference type="EMBL" id="CACVBM020001296">
    <property type="protein sequence ID" value="CAA7044269.1"/>
    <property type="molecule type" value="Genomic_DNA"/>
</dbReference>
<dbReference type="CDD" id="cd15800">
    <property type="entry name" value="PMEI-like_2"/>
    <property type="match status" value="1"/>
</dbReference>
<dbReference type="InterPro" id="IPR035513">
    <property type="entry name" value="Invertase/methylesterase_inhib"/>
</dbReference>
<name>A0A6D2JKT1_9BRAS</name>
<dbReference type="Pfam" id="PF04043">
    <property type="entry name" value="PMEI"/>
    <property type="match status" value="1"/>
</dbReference>
<dbReference type="AlphaFoldDB" id="A0A6D2JKT1"/>
<dbReference type="Proteomes" id="UP000467841">
    <property type="component" value="Unassembled WGS sequence"/>
</dbReference>
<evidence type="ECO:0000256" key="5">
    <source>
        <dbReference type="SAM" id="SignalP"/>
    </source>
</evidence>
<dbReference type="NCBIfam" id="TIGR01614">
    <property type="entry name" value="PME_inhib"/>
    <property type="match status" value="1"/>
</dbReference>
<proteinExistence type="inferred from homology"/>
<dbReference type="Gene3D" id="1.20.140.40">
    <property type="entry name" value="Invertase/pectin methylesterase inhibitor family protein"/>
    <property type="match status" value="1"/>
</dbReference>
<gene>
    <name evidence="7" type="ORF">MERR_LOCUS31504</name>
</gene>
<dbReference type="InterPro" id="IPR006501">
    <property type="entry name" value="Pectinesterase_inhib_dom"/>
</dbReference>
<keyword evidence="1 5" id="KW-0732">Signal</keyword>
<dbReference type="SMART" id="SM00856">
    <property type="entry name" value="PMEI"/>
    <property type="match status" value="1"/>
</dbReference>
<feature type="region of interest" description="Disordered" evidence="4">
    <location>
        <begin position="35"/>
        <end position="62"/>
    </location>
</feature>
<dbReference type="PANTHER" id="PTHR36710">
    <property type="entry name" value="PECTINESTERASE INHIBITOR-LIKE"/>
    <property type="match status" value="1"/>
</dbReference>
<feature type="compositionally biased region" description="Low complexity" evidence="4">
    <location>
        <begin position="35"/>
        <end position="45"/>
    </location>
</feature>
<evidence type="ECO:0000256" key="3">
    <source>
        <dbReference type="ARBA" id="ARBA00038471"/>
    </source>
</evidence>
<evidence type="ECO:0000256" key="1">
    <source>
        <dbReference type="ARBA" id="ARBA00022729"/>
    </source>
</evidence>
<evidence type="ECO:0000313" key="8">
    <source>
        <dbReference type="Proteomes" id="UP000467841"/>
    </source>
</evidence>
<evidence type="ECO:0000256" key="2">
    <source>
        <dbReference type="ARBA" id="ARBA00023157"/>
    </source>
</evidence>
<evidence type="ECO:0000313" key="7">
    <source>
        <dbReference type="EMBL" id="CAA7044269.1"/>
    </source>
</evidence>
<dbReference type="SUPFAM" id="SSF101148">
    <property type="entry name" value="Plant invertase/pectin methylesterase inhibitor"/>
    <property type="match status" value="1"/>
</dbReference>
<sequence>MKLYKAIFLIGITVCYTLCSVYNVQASDETISDVPAGAPAPAPDASLDEPSESPISAVPASAPGPTEADINIDFNSIDNIADLTPKFESVNNFYFSSMKIDTMAKDLCKGTDYNNECLAAILPDLQKRADEGKGGVERKDVLRMEVESLSKKANATLDYAKRLMDDSKTTMPVKEAMSVCVESYESLIASVEDARTALDDGDYGRLESVLSAAISDVSTCSDTFVDIPGVESPTASLDELIKRLCSNVLAMSHKVQSR</sequence>
<dbReference type="PANTHER" id="PTHR36710:SF21">
    <property type="entry name" value="PECTINESTERASE INHIBITOR DOMAIN-CONTAINING PROTEIN"/>
    <property type="match status" value="1"/>
</dbReference>
<reference evidence="7" key="1">
    <citation type="submission" date="2020-01" db="EMBL/GenBank/DDBJ databases">
        <authorList>
            <person name="Mishra B."/>
        </authorList>
    </citation>
    <scope>NUCLEOTIDE SEQUENCE [LARGE SCALE GENOMIC DNA]</scope>
</reference>